<feature type="coiled-coil region" evidence="1">
    <location>
        <begin position="417"/>
        <end position="446"/>
    </location>
</feature>
<feature type="chain" id="PRO_5013013955" evidence="4">
    <location>
        <begin position="23"/>
        <end position="498"/>
    </location>
</feature>
<feature type="compositionally biased region" description="Polar residues" evidence="2">
    <location>
        <begin position="357"/>
        <end position="367"/>
    </location>
</feature>
<dbReference type="Pfam" id="PF25492">
    <property type="entry name" value="DUF7911"/>
    <property type="match status" value="1"/>
</dbReference>
<keyword evidence="3" id="KW-0472">Membrane</keyword>
<evidence type="ECO:0000256" key="3">
    <source>
        <dbReference type="SAM" id="Phobius"/>
    </source>
</evidence>
<evidence type="ECO:0000256" key="1">
    <source>
        <dbReference type="SAM" id="Coils"/>
    </source>
</evidence>
<dbReference type="OrthoDB" id="5873999at2759"/>
<gene>
    <name evidence="5" type="ORF">WR25_14351</name>
</gene>
<keyword evidence="1" id="KW-0175">Coiled coil</keyword>
<dbReference type="InterPro" id="IPR057233">
    <property type="entry name" value="DUF7911"/>
</dbReference>
<keyword evidence="3" id="KW-0812">Transmembrane</keyword>
<evidence type="ECO:0000256" key="2">
    <source>
        <dbReference type="SAM" id="MobiDB-lite"/>
    </source>
</evidence>
<proteinExistence type="predicted"/>
<evidence type="ECO:0000313" key="6">
    <source>
        <dbReference type="Proteomes" id="UP000218231"/>
    </source>
</evidence>
<dbReference type="Proteomes" id="UP000218231">
    <property type="component" value="Unassembled WGS sequence"/>
</dbReference>
<feature type="region of interest" description="Disordered" evidence="2">
    <location>
        <begin position="334"/>
        <end position="370"/>
    </location>
</feature>
<dbReference type="EMBL" id="LIAE01010731">
    <property type="protein sequence ID" value="PAV55982.1"/>
    <property type="molecule type" value="Genomic_DNA"/>
</dbReference>
<feature type="transmembrane region" description="Helical" evidence="3">
    <location>
        <begin position="478"/>
        <end position="497"/>
    </location>
</feature>
<organism evidence="5 6">
    <name type="scientific">Diploscapter pachys</name>
    <dbReference type="NCBI Taxonomy" id="2018661"/>
    <lineage>
        <taxon>Eukaryota</taxon>
        <taxon>Metazoa</taxon>
        <taxon>Ecdysozoa</taxon>
        <taxon>Nematoda</taxon>
        <taxon>Chromadorea</taxon>
        <taxon>Rhabditida</taxon>
        <taxon>Rhabditina</taxon>
        <taxon>Rhabditomorpha</taxon>
        <taxon>Rhabditoidea</taxon>
        <taxon>Rhabditidae</taxon>
        <taxon>Diploscapter</taxon>
    </lineage>
</organism>
<protein>
    <submittedName>
        <fullName evidence="5">Uncharacterized protein</fullName>
    </submittedName>
</protein>
<feature type="signal peptide" evidence="4">
    <location>
        <begin position="1"/>
        <end position="22"/>
    </location>
</feature>
<dbReference type="AlphaFoldDB" id="A0A2A2J390"/>
<keyword evidence="3" id="KW-1133">Transmembrane helix</keyword>
<evidence type="ECO:0000313" key="5">
    <source>
        <dbReference type="EMBL" id="PAV55982.1"/>
    </source>
</evidence>
<comment type="caution">
    <text evidence="5">The sequence shown here is derived from an EMBL/GenBank/DDBJ whole genome shotgun (WGS) entry which is preliminary data.</text>
</comment>
<evidence type="ECO:0000256" key="4">
    <source>
        <dbReference type="SAM" id="SignalP"/>
    </source>
</evidence>
<name>A0A2A2J390_9BILA</name>
<reference evidence="5 6" key="1">
    <citation type="journal article" date="2017" name="Curr. Biol.">
        <title>Genome architecture and evolution of a unichromosomal asexual nematode.</title>
        <authorList>
            <person name="Fradin H."/>
            <person name="Zegar C."/>
            <person name="Gutwein M."/>
            <person name="Lucas J."/>
            <person name="Kovtun M."/>
            <person name="Corcoran D."/>
            <person name="Baugh L.R."/>
            <person name="Kiontke K."/>
            <person name="Gunsalus K."/>
            <person name="Fitch D.H."/>
            <person name="Piano F."/>
        </authorList>
    </citation>
    <scope>NUCLEOTIDE SEQUENCE [LARGE SCALE GENOMIC DNA]</scope>
    <source>
        <strain evidence="5">PF1309</strain>
    </source>
</reference>
<accession>A0A2A2J390</accession>
<keyword evidence="6" id="KW-1185">Reference proteome</keyword>
<keyword evidence="4" id="KW-0732">Signal</keyword>
<sequence>MTSLYSILLNFLPVLYLCIVSALSSSAPSICLSRNFQDIVHVSNVDDYLFYGLTQDCQIFFVRSYQIPLLKKLRVNNQNPYCYSNLAQLHVQSPTSLLLVFMQTGNRVCTLEVQIPSQQMIFGDHIFSYSLLASLPYASCSHSSRDSVQFLPDLSYMDTVYKDVIYFIDPRSKDKEWTVHQFKLSPDGFLKYLTKLNITNYAHLKSTPASEYMVALDIQRKFLYKYNKQDNSLHYECSYDSLFRKDHVKSHRWNLADRPLGLHLNGFAAEKHTLIFSEIDRTASPPVSRIYARNNKDGSQQYTCLGEIPFSFDIGILKYSSLADMSKKPLMSMGDKKLTTKRPPSKLAQHKDKEKSTTLGSTAMTTETGEREVGEITHTESYNTIPNAEASTEQIEIEDEYDVSSTEKEPEEIGRILKTDDDEMIEEEEEEEAEEKEETTTVVNEENTIEGTPHQKGNVSSLHNENETNTKLGQNLKLSISAIIIYAIIIALNLSTIC</sequence>